<dbReference type="SUPFAM" id="SSF47565">
    <property type="entry name" value="Insect pheromone/odorant-binding proteins"/>
    <property type="match status" value="1"/>
</dbReference>
<dbReference type="GO" id="GO:0005549">
    <property type="term" value="F:odorant binding"/>
    <property type="evidence" value="ECO:0007669"/>
    <property type="project" value="InterPro"/>
</dbReference>
<dbReference type="Gene3D" id="1.10.238.20">
    <property type="entry name" value="Pheromone/general odorant binding protein domain"/>
    <property type="match status" value="2"/>
</dbReference>
<organism evidence="4">
    <name type="scientific">Anopheles atroparvus</name>
    <name type="common">European mosquito</name>
    <dbReference type="NCBI Taxonomy" id="41427"/>
    <lineage>
        <taxon>Eukaryota</taxon>
        <taxon>Metazoa</taxon>
        <taxon>Ecdysozoa</taxon>
        <taxon>Arthropoda</taxon>
        <taxon>Hexapoda</taxon>
        <taxon>Insecta</taxon>
        <taxon>Pterygota</taxon>
        <taxon>Neoptera</taxon>
        <taxon>Endopterygota</taxon>
        <taxon>Diptera</taxon>
        <taxon>Nematocera</taxon>
        <taxon>Culicoidea</taxon>
        <taxon>Culicidae</taxon>
        <taxon>Anophelinae</taxon>
        <taxon>Anopheles</taxon>
    </lineage>
</organism>
<dbReference type="AlphaFoldDB" id="A0A182J4P9"/>
<dbReference type="GO" id="GO:0005576">
    <property type="term" value="C:extracellular region"/>
    <property type="evidence" value="ECO:0007669"/>
    <property type="project" value="UniProtKB-SubCell"/>
</dbReference>
<comment type="similarity">
    <text evidence="2">Belongs to the PBP/GOBP family.</text>
</comment>
<evidence type="ECO:0000256" key="2">
    <source>
        <dbReference type="ARBA" id="ARBA00008098"/>
    </source>
</evidence>
<evidence type="ECO:0000256" key="3">
    <source>
        <dbReference type="ARBA" id="ARBA00022525"/>
    </source>
</evidence>
<accession>A0A182J4P9</accession>
<protein>
    <recommendedName>
        <fullName evidence="5">D7 protein</fullName>
    </recommendedName>
</protein>
<sequence>MQRVVKLDPKARFWPLLFALLLISSTDADQLATQNGHNGHTLSPDDTLFVHLRCFERFASKQGRDREREVADWLGASQCYLHKSDRTPDFVKCVLTNLGFYDPTEEAFDEFAVRKPNQTVIEFCELRMGEELWNDICRIRSYEISNQTEAMEAHITCIFRGFHYLTGGVIDEIEIVQDFAKAAVLNEASATHIKECVNNSIREESINKRSLQMYACLLHGESNELFKEAFDFREIRSGNLTYLLHNLPYDREQVKHQIMALDKERCDDQQKPTGRILRL</sequence>
<reference evidence="4" key="1">
    <citation type="submission" date="2022-08" db="UniProtKB">
        <authorList>
            <consortium name="EnsemblMetazoa"/>
        </authorList>
    </citation>
    <scope>IDENTIFICATION</scope>
    <source>
        <strain evidence="4">EBRO</strain>
    </source>
</reference>
<keyword evidence="3" id="KW-0964">Secreted</keyword>
<comment type="subcellular location">
    <subcellularLocation>
        <location evidence="1">Secreted</location>
    </subcellularLocation>
</comment>
<name>A0A182J4P9_ANOAO</name>
<dbReference type="InterPro" id="IPR036728">
    <property type="entry name" value="PBP_GOBP_sf"/>
</dbReference>
<evidence type="ECO:0000256" key="1">
    <source>
        <dbReference type="ARBA" id="ARBA00004613"/>
    </source>
</evidence>
<evidence type="ECO:0000313" key="4">
    <source>
        <dbReference type="EnsemblMetazoa" id="AATE011300-PA.1"/>
    </source>
</evidence>
<dbReference type="EnsemblMetazoa" id="AATE011300-RA">
    <property type="protein sequence ID" value="AATE011300-PA.1"/>
    <property type="gene ID" value="AATE011300"/>
</dbReference>
<dbReference type="VEuPathDB" id="VectorBase:AATE011300"/>
<proteinExistence type="inferred from homology"/>
<evidence type="ECO:0008006" key="5">
    <source>
        <dbReference type="Google" id="ProtNLM"/>
    </source>
</evidence>